<dbReference type="Proteomes" id="UP000444174">
    <property type="component" value="Unassembled WGS sequence"/>
</dbReference>
<dbReference type="RefSeq" id="WP_153214604.1">
    <property type="nucleotide sequence ID" value="NZ_WIBF01000002.1"/>
</dbReference>
<evidence type="ECO:0000313" key="2">
    <source>
        <dbReference type="Proteomes" id="UP000444174"/>
    </source>
</evidence>
<organism evidence="1 2">
    <name type="scientific">Tritonibacter litoralis</name>
    <dbReference type="NCBI Taxonomy" id="2662264"/>
    <lineage>
        <taxon>Bacteria</taxon>
        <taxon>Pseudomonadati</taxon>
        <taxon>Pseudomonadota</taxon>
        <taxon>Alphaproteobacteria</taxon>
        <taxon>Rhodobacterales</taxon>
        <taxon>Paracoccaceae</taxon>
        <taxon>Tritonibacter</taxon>
    </lineage>
</organism>
<sequence>MRNRNWHILREEGDLGPVITLTRERPARLDVVAETDLPPGDPIRLAHQIRQDMWRVLQSMRGFSPVVRLTATAAGWRVAAGGRVLGKIPPATAGQIQALLENQSKRSRWVAQANRRGGQK</sequence>
<gene>
    <name evidence="1" type="ORF">GFB49_04350</name>
</gene>
<dbReference type="EMBL" id="WIBF01000002">
    <property type="protein sequence ID" value="MQQ07679.1"/>
    <property type="molecule type" value="Genomic_DNA"/>
</dbReference>
<name>A0A843YF01_9RHOB</name>
<comment type="caution">
    <text evidence="1">The sequence shown here is derived from an EMBL/GenBank/DDBJ whole genome shotgun (WGS) entry which is preliminary data.</text>
</comment>
<proteinExistence type="predicted"/>
<evidence type="ECO:0000313" key="1">
    <source>
        <dbReference type="EMBL" id="MQQ07679.1"/>
    </source>
</evidence>
<accession>A0A843YF01</accession>
<keyword evidence="2" id="KW-1185">Reference proteome</keyword>
<dbReference type="AlphaFoldDB" id="A0A843YF01"/>
<reference evidence="1 2" key="1">
    <citation type="submission" date="2019-10" db="EMBL/GenBank/DDBJ databases">
        <title>Epibacterium sp. nov., isolated from seawater.</title>
        <authorList>
            <person name="Zhang X."/>
            <person name="Li N."/>
        </authorList>
    </citation>
    <scope>NUCLEOTIDE SEQUENCE [LARGE SCALE GENOMIC DNA]</scope>
    <source>
        <strain evidence="1 2">SM1979</strain>
    </source>
</reference>
<protein>
    <submittedName>
        <fullName evidence="1">Uncharacterized protein</fullName>
    </submittedName>
</protein>